<dbReference type="PATRIC" id="fig|1339316.3.peg.5112"/>
<dbReference type="Proteomes" id="UP000020773">
    <property type="component" value="Unassembled WGS sequence"/>
</dbReference>
<evidence type="ECO:0000313" key="2">
    <source>
        <dbReference type="Proteomes" id="UP000020773"/>
    </source>
</evidence>
<reference evidence="1 2" key="1">
    <citation type="submission" date="2014-02" db="EMBL/GenBank/DDBJ databases">
        <authorList>
            <person name="Sears C."/>
            <person name="Carroll K."/>
            <person name="Sack B.R."/>
            <person name="Qadri F."/>
            <person name="Myers L.L."/>
            <person name="Chung G.-T."/>
            <person name="Escheverria P."/>
            <person name="Fraser C.M."/>
            <person name="Sadzewicz L."/>
            <person name="Shefchek K.A."/>
            <person name="Tallon L."/>
            <person name="Das S.P."/>
            <person name="Daugherty S."/>
            <person name="Mongodin E.F."/>
        </authorList>
    </citation>
    <scope>NUCLEOTIDE SEQUENCE [LARGE SCALE GENOMIC DNA]</scope>
    <source>
        <strain evidence="2">3998T(B)3</strain>
    </source>
</reference>
<evidence type="ECO:0008006" key="3">
    <source>
        <dbReference type="Google" id="ProtNLM"/>
    </source>
</evidence>
<dbReference type="InterPro" id="IPR027417">
    <property type="entry name" value="P-loop_NTPase"/>
</dbReference>
<name>A0A015UY66_BACFG</name>
<comment type="caution">
    <text evidence="1">The sequence shown here is derived from an EMBL/GenBank/DDBJ whole genome shotgun (WGS) entry which is preliminary data.</text>
</comment>
<gene>
    <name evidence="1" type="ORF">M125_5407</name>
</gene>
<dbReference type="EMBL" id="JGDB01000337">
    <property type="protein sequence ID" value="EXY87961.1"/>
    <property type="molecule type" value="Genomic_DNA"/>
</dbReference>
<evidence type="ECO:0000313" key="1">
    <source>
        <dbReference type="EMBL" id="EXY87961.1"/>
    </source>
</evidence>
<dbReference type="Gene3D" id="3.40.50.300">
    <property type="entry name" value="P-loop containing nucleotide triphosphate hydrolases"/>
    <property type="match status" value="1"/>
</dbReference>
<sequence>MNIPSFPFDGEWEKAFGHPDRTGVWIIWGQSGNGKSSFVMKLIKKLCQYCNKVALDSLEESTGLSLKNSLIRHKMEEVNGKFLILDREPMEELSERLLKRRSPEVVVIDSFQYTGLTYATYKALKEKHPNKLLIFVSHAEGMNPEGRAAKKVAYDADVKIFVQGFRAICKGRFITAPGNYYTIWEEGAAKYYANK</sequence>
<accession>A0A015UY66</accession>
<protein>
    <recommendedName>
        <fullName evidence="3">AAA+ ATPase domain-containing protein</fullName>
    </recommendedName>
</protein>
<dbReference type="AlphaFoldDB" id="A0A015UY66"/>
<organism evidence="1 2">
    <name type="scientific">Bacteroides fragilis str. 3998T(B)3</name>
    <dbReference type="NCBI Taxonomy" id="1339316"/>
    <lineage>
        <taxon>Bacteria</taxon>
        <taxon>Pseudomonadati</taxon>
        <taxon>Bacteroidota</taxon>
        <taxon>Bacteroidia</taxon>
        <taxon>Bacteroidales</taxon>
        <taxon>Bacteroidaceae</taxon>
        <taxon>Bacteroides</taxon>
    </lineage>
</organism>
<proteinExistence type="predicted"/>
<dbReference type="SUPFAM" id="SSF52540">
    <property type="entry name" value="P-loop containing nucleoside triphosphate hydrolases"/>
    <property type="match status" value="1"/>
</dbReference>